<dbReference type="RefSeq" id="WP_187466345.1">
    <property type="nucleotide sequence ID" value="NZ_JACSIT010000092.1"/>
</dbReference>
<feature type="domain" description="DUF5627" evidence="2">
    <location>
        <begin position="202"/>
        <end position="334"/>
    </location>
</feature>
<gene>
    <name evidence="3" type="ORF">H9S92_08800</name>
</gene>
<evidence type="ECO:0000259" key="1">
    <source>
        <dbReference type="Pfam" id="PF08522"/>
    </source>
</evidence>
<dbReference type="Gene3D" id="2.40.128.420">
    <property type="match status" value="1"/>
</dbReference>
<sequence length="346" mass="37990">MKVINKAPLFLLLASLLYTGCENQEITFDDFDYTAVYFPLQSPLRTLVLGSDRIDNSLDNELKFNVGVSIGGLYTNDQEWTVGVDFAPELAQGLKNVAGDSLYLLPNAYIRQVSPAVPGQAIIPAGEYNALFEFQLEDAFLDDPLAWTGQYVLPLRLVETSADSILIGRSNLPNPDPRVASDWAVDASPKDFTLFGIKFVNQFHGNYLQRGRVIQTNAQGQTIGTTRYRANFLTQNTIWTLSTRGRNTVVTNGVANEVGTGFGMQLNISGNQITISPAPGTQYAVSGTGTFIPASESPELWGGTTHNTLHLNYAYTVGENVFMATDTLVIRDRNITFEEIDLVVVE</sequence>
<proteinExistence type="predicted"/>
<dbReference type="Proteomes" id="UP000650081">
    <property type="component" value="Unassembled WGS sequence"/>
</dbReference>
<dbReference type="AlphaFoldDB" id="A0A923T8R8"/>
<dbReference type="InterPro" id="IPR040580">
    <property type="entry name" value="DUF5627"/>
</dbReference>
<dbReference type="Pfam" id="PF18620">
    <property type="entry name" value="DUF5627"/>
    <property type="match status" value="1"/>
</dbReference>
<name>A0A923T8R8_9BACT</name>
<protein>
    <submittedName>
        <fullName evidence="3">DUF1735 domain-containing protein</fullName>
    </submittedName>
</protein>
<dbReference type="EMBL" id="JACSIT010000092">
    <property type="protein sequence ID" value="MBC6994258.1"/>
    <property type="molecule type" value="Genomic_DNA"/>
</dbReference>
<dbReference type="Pfam" id="PF08522">
    <property type="entry name" value="BT_3987-like_N"/>
    <property type="match status" value="1"/>
</dbReference>
<evidence type="ECO:0000259" key="2">
    <source>
        <dbReference type="Pfam" id="PF18620"/>
    </source>
</evidence>
<evidence type="ECO:0000313" key="3">
    <source>
        <dbReference type="EMBL" id="MBC6994258.1"/>
    </source>
</evidence>
<dbReference type="InterPro" id="IPR013728">
    <property type="entry name" value="BT_3987-like_N"/>
</dbReference>
<reference evidence="3" key="1">
    <citation type="submission" date="2020-08" db="EMBL/GenBank/DDBJ databases">
        <title>Lewinella bacteria from marine environments.</title>
        <authorList>
            <person name="Zhong Y."/>
        </authorList>
    </citation>
    <scope>NUCLEOTIDE SEQUENCE</scope>
    <source>
        <strain evidence="3">KCTC 42187</strain>
    </source>
</reference>
<comment type="caution">
    <text evidence="3">The sequence shown here is derived from an EMBL/GenBank/DDBJ whole genome shotgun (WGS) entry which is preliminary data.</text>
</comment>
<dbReference type="Gene3D" id="2.60.40.1740">
    <property type="entry name" value="hypothetical protein (bacova_03559)"/>
    <property type="match status" value="1"/>
</dbReference>
<organism evidence="3 4">
    <name type="scientific">Neolewinella lacunae</name>
    <dbReference type="NCBI Taxonomy" id="1517758"/>
    <lineage>
        <taxon>Bacteria</taxon>
        <taxon>Pseudomonadati</taxon>
        <taxon>Bacteroidota</taxon>
        <taxon>Saprospiria</taxon>
        <taxon>Saprospirales</taxon>
        <taxon>Lewinellaceae</taxon>
        <taxon>Neolewinella</taxon>
    </lineage>
</organism>
<feature type="domain" description="BT-3987-like N-terminal" evidence="1">
    <location>
        <begin position="34"/>
        <end position="163"/>
    </location>
</feature>
<evidence type="ECO:0000313" key="4">
    <source>
        <dbReference type="Proteomes" id="UP000650081"/>
    </source>
</evidence>
<accession>A0A923T8R8</accession>
<keyword evidence="4" id="KW-1185">Reference proteome</keyword>